<evidence type="ECO:0000313" key="10">
    <source>
        <dbReference type="Proteomes" id="UP000320806"/>
    </source>
</evidence>
<feature type="transmembrane region" description="Helical" evidence="7">
    <location>
        <begin position="155"/>
        <end position="178"/>
    </location>
</feature>
<evidence type="ECO:0000259" key="8">
    <source>
        <dbReference type="PROSITE" id="PS50850"/>
    </source>
</evidence>
<evidence type="ECO:0000256" key="2">
    <source>
        <dbReference type="ARBA" id="ARBA00022448"/>
    </source>
</evidence>
<protein>
    <submittedName>
        <fullName evidence="9">Nitrate/nitrite transporter NarK</fullName>
    </submittedName>
</protein>
<dbReference type="InterPro" id="IPR036259">
    <property type="entry name" value="MFS_trans_sf"/>
</dbReference>
<organism evidence="9 10">
    <name type="scientific">Yimella lutea</name>
    <dbReference type="NCBI Taxonomy" id="587872"/>
    <lineage>
        <taxon>Bacteria</taxon>
        <taxon>Bacillati</taxon>
        <taxon>Actinomycetota</taxon>
        <taxon>Actinomycetes</taxon>
        <taxon>Micrococcales</taxon>
        <taxon>Dermacoccaceae</taxon>
        <taxon>Yimella</taxon>
    </lineage>
</organism>
<evidence type="ECO:0000256" key="5">
    <source>
        <dbReference type="ARBA" id="ARBA00022989"/>
    </source>
</evidence>
<comment type="caution">
    <text evidence="9">The sequence shown here is derived from an EMBL/GenBank/DDBJ whole genome shotgun (WGS) entry which is preliminary data.</text>
</comment>
<feature type="transmembrane region" description="Helical" evidence="7">
    <location>
        <begin position="369"/>
        <end position="387"/>
    </location>
</feature>
<dbReference type="EMBL" id="VFMO01000001">
    <property type="protein sequence ID" value="TQJ15307.1"/>
    <property type="molecule type" value="Genomic_DNA"/>
</dbReference>
<evidence type="ECO:0000256" key="1">
    <source>
        <dbReference type="ARBA" id="ARBA00004651"/>
    </source>
</evidence>
<evidence type="ECO:0000256" key="4">
    <source>
        <dbReference type="ARBA" id="ARBA00022692"/>
    </source>
</evidence>
<dbReference type="InterPro" id="IPR020846">
    <property type="entry name" value="MFS_dom"/>
</dbReference>
<dbReference type="PANTHER" id="PTHR43045">
    <property type="entry name" value="SHIKIMATE TRANSPORTER"/>
    <property type="match status" value="1"/>
</dbReference>
<feature type="transmembrane region" description="Helical" evidence="7">
    <location>
        <begin position="240"/>
        <end position="261"/>
    </location>
</feature>
<dbReference type="Pfam" id="PF07690">
    <property type="entry name" value="MFS_1"/>
    <property type="match status" value="1"/>
</dbReference>
<feature type="transmembrane region" description="Helical" evidence="7">
    <location>
        <begin position="190"/>
        <end position="210"/>
    </location>
</feature>
<feature type="transmembrane region" description="Helical" evidence="7">
    <location>
        <begin position="113"/>
        <end position="134"/>
    </location>
</feature>
<evidence type="ECO:0000313" key="9">
    <source>
        <dbReference type="EMBL" id="TQJ15307.1"/>
    </source>
</evidence>
<dbReference type="AlphaFoldDB" id="A0A542EIY6"/>
<dbReference type="RefSeq" id="WP_211345200.1">
    <property type="nucleotide sequence ID" value="NZ_BAABCI010000007.1"/>
</dbReference>
<dbReference type="Proteomes" id="UP000320806">
    <property type="component" value="Unassembled WGS sequence"/>
</dbReference>
<keyword evidence="5 7" id="KW-1133">Transmembrane helix</keyword>
<dbReference type="PROSITE" id="PS50850">
    <property type="entry name" value="MFS"/>
    <property type="match status" value="1"/>
</dbReference>
<reference evidence="9 10" key="1">
    <citation type="submission" date="2019-06" db="EMBL/GenBank/DDBJ databases">
        <title>Sequencing the genomes of 1000 actinobacteria strains.</title>
        <authorList>
            <person name="Klenk H.-P."/>
        </authorList>
    </citation>
    <scope>NUCLEOTIDE SEQUENCE [LARGE SCALE GENOMIC DNA]</scope>
    <source>
        <strain evidence="9 10">DSM 19828</strain>
    </source>
</reference>
<feature type="transmembrane region" description="Helical" evidence="7">
    <location>
        <begin position="90"/>
        <end position="107"/>
    </location>
</feature>
<evidence type="ECO:0000256" key="3">
    <source>
        <dbReference type="ARBA" id="ARBA00022475"/>
    </source>
</evidence>
<dbReference type="GO" id="GO:0005886">
    <property type="term" value="C:plasma membrane"/>
    <property type="evidence" value="ECO:0007669"/>
    <property type="project" value="UniProtKB-SubCell"/>
</dbReference>
<dbReference type="PANTHER" id="PTHR43045:SF4">
    <property type="entry name" value="TRANSPORTER YDFJ-RELATED"/>
    <property type="match status" value="1"/>
</dbReference>
<proteinExistence type="predicted"/>
<dbReference type="GO" id="GO:0022857">
    <property type="term" value="F:transmembrane transporter activity"/>
    <property type="evidence" value="ECO:0007669"/>
    <property type="project" value="InterPro"/>
</dbReference>
<keyword evidence="2" id="KW-0813">Transport</keyword>
<keyword evidence="10" id="KW-1185">Reference proteome</keyword>
<feature type="transmembrane region" description="Helical" evidence="7">
    <location>
        <begin position="306"/>
        <end position="323"/>
    </location>
</feature>
<evidence type="ECO:0000256" key="6">
    <source>
        <dbReference type="ARBA" id="ARBA00023136"/>
    </source>
</evidence>
<name>A0A542EIY6_9MICO</name>
<feature type="transmembrane region" description="Helical" evidence="7">
    <location>
        <begin position="276"/>
        <end position="294"/>
    </location>
</feature>
<dbReference type="Gene3D" id="1.20.1250.20">
    <property type="entry name" value="MFS general substrate transporter like domains"/>
    <property type="match status" value="2"/>
</dbReference>
<dbReference type="InterPro" id="IPR011701">
    <property type="entry name" value="MFS"/>
</dbReference>
<dbReference type="SUPFAM" id="SSF103473">
    <property type="entry name" value="MFS general substrate transporter"/>
    <property type="match status" value="1"/>
</dbReference>
<sequence>MSAAATDREHTDTLSPQGRAALRGGVAGNFVDQVHIFLPLVALAPALPAITGPHGGTAGATIVVMAMLLGRPVGGVVFGRLSDRFGRTRTATVAIGGTATCTLGIAVTPTHEVIGAAAIWWILAMRFLGGVFIAGEYSAAIPLAMEWSRPRLRGLYSGLIMSMAPWAQATIAFTTWALLSLLDPGAYETWGWRVPFVAGGVASLTLLHFYRRQVADRATAAASSRIGLRDLFTGQHRRSFWQLFGLMTGLWIMTNLVVIALPDELRRSVGLDTTTAAWTMGAAAVAQAMIMACTGHLSTLVGRRRFFVLWGLLAAVSGPLVWLELVGTSQIGRAMALACLLQVITVCGYGPVGAYLAEGFPAAIRSTGYGTAYSLSIIVPALHPFWLPQLQHAIGHRTAVVALLVLAGLLVASCGHLGPRDDVRQLDLHPAAKETSHAHS</sequence>
<evidence type="ECO:0000256" key="7">
    <source>
        <dbReference type="SAM" id="Phobius"/>
    </source>
</evidence>
<comment type="subcellular location">
    <subcellularLocation>
        <location evidence="1">Cell membrane</location>
        <topology evidence="1">Multi-pass membrane protein</topology>
    </subcellularLocation>
</comment>
<accession>A0A542EIY6</accession>
<keyword evidence="6 7" id="KW-0472">Membrane</keyword>
<feature type="transmembrane region" description="Helical" evidence="7">
    <location>
        <begin position="399"/>
        <end position="418"/>
    </location>
</feature>
<feature type="transmembrane region" description="Helical" evidence="7">
    <location>
        <begin position="335"/>
        <end position="357"/>
    </location>
</feature>
<keyword evidence="4 7" id="KW-0812">Transmembrane</keyword>
<keyword evidence="3" id="KW-1003">Cell membrane</keyword>
<feature type="domain" description="Major facilitator superfamily (MFS) profile" evidence="8">
    <location>
        <begin position="21"/>
        <end position="420"/>
    </location>
</feature>
<dbReference type="CDD" id="cd17316">
    <property type="entry name" value="MFS_SV2_like"/>
    <property type="match status" value="1"/>
</dbReference>
<gene>
    <name evidence="9" type="ORF">FB459_2851</name>
</gene>
<feature type="transmembrane region" description="Helical" evidence="7">
    <location>
        <begin position="58"/>
        <end position="78"/>
    </location>
</feature>